<dbReference type="GO" id="GO:0019432">
    <property type="term" value="P:triglyceride biosynthetic process"/>
    <property type="evidence" value="ECO:0007669"/>
    <property type="project" value="TreeGrafter"/>
</dbReference>
<feature type="transmembrane region" description="Helical" evidence="14">
    <location>
        <begin position="511"/>
        <end position="531"/>
    </location>
</feature>
<keyword evidence="5 14" id="KW-0812">Transmembrane</keyword>
<reference evidence="15 16" key="1">
    <citation type="submission" date="2017-01" db="EMBL/GenBank/DDBJ databases">
        <authorList>
            <person name="Mah S.A."/>
            <person name="Swanson W.J."/>
            <person name="Moy G.W."/>
            <person name="Vacquier V.D."/>
        </authorList>
    </citation>
    <scope>NUCLEOTIDE SEQUENCE [LARGE SCALE GENOMIC DNA]</scope>
    <source>
        <strain evidence="15 16">GSMNP</strain>
    </source>
</reference>
<dbReference type="STRING" id="133412.A0A1R1YH33"/>
<feature type="transmembrane region" description="Helical" evidence="14">
    <location>
        <begin position="90"/>
        <end position="110"/>
    </location>
</feature>
<evidence type="ECO:0000256" key="9">
    <source>
        <dbReference type="ARBA" id="ARBA00023315"/>
    </source>
</evidence>
<feature type="region of interest" description="Disordered" evidence="13">
    <location>
        <begin position="1"/>
        <end position="25"/>
    </location>
</feature>
<protein>
    <recommendedName>
        <fullName evidence="11">O-acyltransferase</fullName>
    </recommendedName>
</protein>
<evidence type="ECO:0000256" key="6">
    <source>
        <dbReference type="ARBA" id="ARBA00022824"/>
    </source>
</evidence>
<keyword evidence="8 11" id="KW-0472">Membrane</keyword>
<feature type="transmembrane region" description="Helical" evidence="14">
    <location>
        <begin position="484"/>
        <end position="504"/>
    </location>
</feature>
<feature type="transmembrane region" description="Helical" evidence="14">
    <location>
        <begin position="543"/>
        <end position="563"/>
    </location>
</feature>
<evidence type="ECO:0000313" key="15">
    <source>
        <dbReference type="EMBL" id="OMJ26174.1"/>
    </source>
</evidence>
<dbReference type="InterPro" id="IPR004299">
    <property type="entry name" value="MBOAT_fam"/>
</dbReference>
<keyword evidence="7 14" id="KW-1133">Transmembrane helix</keyword>
<proteinExistence type="inferred from homology"/>
<feature type="transmembrane region" description="Helical" evidence="14">
    <location>
        <begin position="404"/>
        <end position="423"/>
    </location>
</feature>
<evidence type="ECO:0000256" key="5">
    <source>
        <dbReference type="ARBA" id="ARBA00022692"/>
    </source>
</evidence>
<evidence type="ECO:0000256" key="4">
    <source>
        <dbReference type="ARBA" id="ARBA00022679"/>
    </source>
</evidence>
<dbReference type="AlphaFoldDB" id="A0A1R1YH33"/>
<comment type="caution">
    <text evidence="15">The sequence shown here is derived from an EMBL/GenBank/DDBJ whole genome shotgun (WGS) entry which is preliminary data.</text>
</comment>
<evidence type="ECO:0000256" key="8">
    <source>
        <dbReference type="ARBA" id="ARBA00023136"/>
    </source>
</evidence>
<comment type="pathway">
    <text evidence="2">Lipid metabolism.</text>
</comment>
<feature type="region of interest" description="Disordered" evidence="13">
    <location>
        <begin position="150"/>
        <end position="184"/>
    </location>
</feature>
<keyword evidence="4 11" id="KW-0808">Transferase</keyword>
<comment type="function">
    <text evidence="10">Sterol O-acyltransferase that catalyzes the formation of stery esters.</text>
</comment>
<dbReference type="InterPro" id="IPR014371">
    <property type="entry name" value="Oat_ACAT_DAG_ARE"/>
</dbReference>
<accession>A0A1R1YH33</accession>
<evidence type="ECO:0000256" key="10">
    <source>
        <dbReference type="ARBA" id="ARBA00023568"/>
    </source>
</evidence>
<evidence type="ECO:0000256" key="1">
    <source>
        <dbReference type="ARBA" id="ARBA00004477"/>
    </source>
</evidence>
<evidence type="ECO:0000256" key="7">
    <source>
        <dbReference type="ARBA" id="ARBA00022989"/>
    </source>
</evidence>
<feature type="transmembrane region" description="Helical" evidence="14">
    <location>
        <begin position="219"/>
        <end position="241"/>
    </location>
</feature>
<feature type="transmembrane region" description="Helical" evidence="14">
    <location>
        <begin position="366"/>
        <end position="392"/>
    </location>
</feature>
<evidence type="ECO:0000256" key="13">
    <source>
        <dbReference type="SAM" id="MobiDB-lite"/>
    </source>
</evidence>
<dbReference type="Pfam" id="PF03062">
    <property type="entry name" value="MBOAT"/>
    <property type="match status" value="1"/>
</dbReference>
<evidence type="ECO:0000256" key="11">
    <source>
        <dbReference type="PIRNR" id="PIRNR000439"/>
    </source>
</evidence>
<feature type="compositionally biased region" description="Low complexity" evidence="13">
    <location>
        <begin position="164"/>
        <end position="177"/>
    </location>
</feature>
<keyword evidence="16" id="KW-1185">Reference proteome</keyword>
<dbReference type="Proteomes" id="UP000187283">
    <property type="component" value="Unassembled WGS sequence"/>
</dbReference>
<keyword evidence="9 11" id="KW-0012">Acyltransferase</keyword>
<dbReference type="PANTHER" id="PTHR10408">
    <property type="entry name" value="STEROL O-ACYLTRANSFERASE"/>
    <property type="match status" value="1"/>
</dbReference>
<dbReference type="PIRSF" id="PIRSF000439">
    <property type="entry name" value="Oat_ACAT_DAG_ARE"/>
    <property type="match status" value="1"/>
</dbReference>
<feature type="active site" evidence="12">
    <location>
        <position position="498"/>
    </location>
</feature>
<gene>
    <name evidence="15" type="ORF">AYI70_g376</name>
</gene>
<evidence type="ECO:0000256" key="14">
    <source>
        <dbReference type="SAM" id="Phobius"/>
    </source>
</evidence>
<feature type="transmembrane region" description="Helical" evidence="14">
    <location>
        <begin position="51"/>
        <end position="68"/>
    </location>
</feature>
<feature type="compositionally biased region" description="Polar residues" evidence="13">
    <location>
        <begin position="151"/>
        <end position="163"/>
    </location>
</feature>
<comment type="subcellular location">
    <subcellularLocation>
        <location evidence="1 11">Endoplasmic reticulum membrane</location>
        <topology evidence="1 11">Multi-pass membrane protein</topology>
    </subcellularLocation>
</comment>
<dbReference type="GO" id="GO:0004144">
    <property type="term" value="F:diacylglycerol O-acyltransferase activity"/>
    <property type="evidence" value="ECO:0007669"/>
    <property type="project" value="UniProtKB-ARBA"/>
</dbReference>
<evidence type="ECO:0000256" key="12">
    <source>
        <dbReference type="PIRSR" id="PIRSR000439-1"/>
    </source>
</evidence>
<dbReference type="OrthoDB" id="10039049at2759"/>
<evidence type="ECO:0000256" key="2">
    <source>
        <dbReference type="ARBA" id="ARBA00005189"/>
    </source>
</evidence>
<sequence length="574" mass="65524">MSPSKSKTDSSSSGQKRQKRGKPYPQAQVVHAEGHISVLDANAPSTNYNGLVNFFLLLFGGMMVRLILENYLKYGILVTLPGFNFDSSDYFMSIVILLFLLFNFFFAFFIEKFAAFKAKEIFESSATSNTSEKNSPSKLNKKSSIIDHESAQLSESESSIAVKNSTNNNNSNRSTTSPPVDKKEADAINKRNQIEYEKSFSKVDSAAKFKFKEMVNRDFVTLILQSLNIFFALAVPSFLVFNHVSNPLLGTANMMASVVLSLKLFSYYATNLDLRRAYLYNDDKFNKDLLLETKFSKKDILSINSSCEATVYIGRPISYDIPYPQNIKLSNLIYFMAVPTLCYQPSYPKSSHNIRPSFVAKRLLEIVFLTSLMYIVVHQYAFPTLFNSVTAIESKNQAWVSERVLKLSVAVSLLWLVGFYTFFHSTLNLFAELLNFSDRRFYLDWWNSTDLGTYWRLWNLPIHNFCKRHIMIPLTSPPFNLSPFIGGSITFFISAVLHELVFGIPTKSTRLYSFFGMLLQIPLVSLTQTVSSYRRPNSNIGNALFWISFCIIGQPLLVLLYYYDWIKLNKSFIS</sequence>
<dbReference type="GO" id="GO:0005789">
    <property type="term" value="C:endoplasmic reticulum membrane"/>
    <property type="evidence" value="ECO:0007669"/>
    <property type="project" value="UniProtKB-SubCell"/>
</dbReference>
<evidence type="ECO:0000313" key="16">
    <source>
        <dbReference type="Proteomes" id="UP000187283"/>
    </source>
</evidence>
<dbReference type="PANTHER" id="PTHR10408:SF7">
    <property type="entry name" value="DIACYLGLYCEROL O-ACYLTRANSFERASE 1"/>
    <property type="match status" value="1"/>
</dbReference>
<feature type="transmembrane region" description="Helical" evidence="14">
    <location>
        <begin position="247"/>
        <end position="269"/>
    </location>
</feature>
<dbReference type="EMBL" id="LSSN01000059">
    <property type="protein sequence ID" value="OMJ26174.1"/>
    <property type="molecule type" value="Genomic_DNA"/>
</dbReference>
<feature type="compositionally biased region" description="Low complexity" evidence="13">
    <location>
        <begin position="1"/>
        <end position="13"/>
    </location>
</feature>
<organism evidence="15 16">
    <name type="scientific">Smittium culicis</name>
    <dbReference type="NCBI Taxonomy" id="133412"/>
    <lineage>
        <taxon>Eukaryota</taxon>
        <taxon>Fungi</taxon>
        <taxon>Fungi incertae sedis</taxon>
        <taxon>Zoopagomycota</taxon>
        <taxon>Kickxellomycotina</taxon>
        <taxon>Harpellomycetes</taxon>
        <taxon>Harpellales</taxon>
        <taxon>Legeriomycetaceae</taxon>
        <taxon>Smittium</taxon>
    </lineage>
</organism>
<comment type="similarity">
    <text evidence="3 11">Belongs to the membrane-bound acyltransferase family. Sterol o-acyltransferase subfamily.</text>
</comment>
<keyword evidence="6 11" id="KW-0256">Endoplasmic reticulum</keyword>
<evidence type="ECO:0000256" key="3">
    <source>
        <dbReference type="ARBA" id="ARBA00009010"/>
    </source>
</evidence>
<name>A0A1R1YH33_9FUNG</name>